<dbReference type="CDD" id="cd06550">
    <property type="entry name" value="TM_ABC_iron-siderophores_like"/>
    <property type="match status" value="2"/>
</dbReference>
<evidence type="ECO:0000256" key="2">
    <source>
        <dbReference type="ARBA" id="ARBA00007935"/>
    </source>
</evidence>
<dbReference type="KEGG" id="mya:MORIYA_2337"/>
<sequence length="658" mass="70384">MTVTPIRLTTGLLGFVIFLSAWQLMNIGPWRESIESLWHFNPNSVQSVLLHFSWWPRLVTTLLAGAGLAVAGVLMQQVLRNPLASPATLGVASGANLALLLATLFAPQLLLWSPSAVATLGGLFTMLVVFALAWRRALSPSIVIVSGLVVNLYCGSFATVLLLMNQEELKGLMIWGAGSLVQSSWDDAIFLAPRLFAATIIAFCFVRPLSLLELSDESARSLGMSLARLRIITLTLAVLLTAWVVSTVGVIGFIGLAAPAFVRLLGVRSFAHRIIWSAILGALLLSVTDLLLQQLPGILPMLIPTGAATAILGAPLLLWLLPRLQFKSQSQTQTLLSKNGTSVSYLSAKHMLGLLFLSLVLLLVFSLFGQQIDGWTWLTDTHNWDLLEWRIPRLIGAATGGLMLAVAGTVIQRLSGNPMASPEIMGISSGAALGLIIAIFSGFGATKLGLYFGGLVGAMLTLGLLVLLNRRSGFQPERLLLTGVAITALMDGVQSFILAGGDPRSYQVLAWLSGSTYYVDADSLVMIVVCAVVLTIAALSCSRWLDVLPLGAEQSAALGINVNRARLILLTLVAVLTVIATLVVGPLSFVGLMAPHIARLFGFNNARAHILSAGMFGMILMLLADWLGRQLLYPQEIPAGLMASIIGGLYLMWGLRRL</sequence>
<dbReference type="SUPFAM" id="SSF81345">
    <property type="entry name" value="ABC transporter involved in vitamin B12 uptake, BtuC"/>
    <property type="match status" value="2"/>
</dbReference>
<evidence type="ECO:0000256" key="8">
    <source>
        <dbReference type="SAM" id="Phobius"/>
    </source>
</evidence>
<keyword evidence="5 8" id="KW-0812">Transmembrane</keyword>
<dbReference type="GO" id="GO:0033214">
    <property type="term" value="P:siderophore-iron import into cell"/>
    <property type="evidence" value="ECO:0007669"/>
    <property type="project" value="TreeGrafter"/>
</dbReference>
<comment type="subcellular location">
    <subcellularLocation>
        <location evidence="1">Cell membrane</location>
        <topology evidence="1">Multi-pass membrane protein</topology>
    </subcellularLocation>
</comment>
<feature type="transmembrane region" description="Helical" evidence="8">
    <location>
        <begin position="606"/>
        <end position="627"/>
    </location>
</feature>
<feature type="transmembrane region" description="Helical" evidence="8">
    <location>
        <begin position="298"/>
        <end position="321"/>
    </location>
</feature>
<accession>A0A330LXH8</accession>
<feature type="transmembrane region" description="Helical" evidence="8">
    <location>
        <begin position="639"/>
        <end position="655"/>
    </location>
</feature>
<keyword evidence="6 8" id="KW-1133">Transmembrane helix</keyword>
<feature type="transmembrane region" description="Helical" evidence="8">
    <location>
        <begin position="188"/>
        <end position="206"/>
    </location>
</feature>
<dbReference type="PANTHER" id="PTHR30472:SF37">
    <property type="entry name" value="FE(3+) DICITRATE TRANSPORT SYSTEM PERMEASE PROTEIN FECD-RELATED"/>
    <property type="match status" value="1"/>
</dbReference>
<dbReference type="AlphaFoldDB" id="A0A330LXH8"/>
<proteinExistence type="inferred from homology"/>
<dbReference type="GO" id="GO:0022857">
    <property type="term" value="F:transmembrane transporter activity"/>
    <property type="evidence" value="ECO:0007669"/>
    <property type="project" value="InterPro"/>
</dbReference>
<feature type="transmembrane region" description="Helical" evidence="8">
    <location>
        <begin position="250"/>
        <end position="267"/>
    </location>
</feature>
<organism evidence="9 10">
    <name type="scientific">Moritella yayanosii</name>
    <dbReference type="NCBI Taxonomy" id="69539"/>
    <lineage>
        <taxon>Bacteria</taxon>
        <taxon>Pseudomonadati</taxon>
        <taxon>Pseudomonadota</taxon>
        <taxon>Gammaproteobacteria</taxon>
        <taxon>Alteromonadales</taxon>
        <taxon>Moritellaceae</taxon>
        <taxon>Moritella</taxon>
    </lineage>
</organism>
<evidence type="ECO:0000256" key="1">
    <source>
        <dbReference type="ARBA" id="ARBA00004651"/>
    </source>
</evidence>
<evidence type="ECO:0000256" key="6">
    <source>
        <dbReference type="ARBA" id="ARBA00022989"/>
    </source>
</evidence>
<dbReference type="OrthoDB" id="9811721at2"/>
<keyword evidence="7 8" id="KW-0472">Membrane</keyword>
<comment type="similarity">
    <text evidence="2">Belongs to the binding-protein-dependent transport system permease family. FecCD subfamily.</text>
</comment>
<feature type="transmembrane region" description="Helical" evidence="8">
    <location>
        <begin position="352"/>
        <end position="371"/>
    </location>
</feature>
<feature type="transmembrane region" description="Helical" evidence="8">
    <location>
        <begin position="227"/>
        <end position="244"/>
    </location>
</feature>
<evidence type="ECO:0000256" key="5">
    <source>
        <dbReference type="ARBA" id="ARBA00022692"/>
    </source>
</evidence>
<evidence type="ECO:0000256" key="7">
    <source>
        <dbReference type="ARBA" id="ARBA00023136"/>
    </source>
</evidence>
<dbReference type="EMBL" id="LS483250">
    <property type="protein sequence ID" value="SQD78815.1"/>
    <property type="molecule type" value="Genomic_DNA"/>
</dbReference>
<feature type="transmembrane region" description="Helical" evidence="8">
    <location>
        <begin position="391"/>
        <end position="412"/>
    </location>
</feature>
<feature type="transmembrane region" description="Helical" evidence="8">
    <location>
        <begin position="480"/>
        <end position="501"/>
    </location>
</feature>
<feature type="transmembrane region" description="Helical" evidence="8">
    <location>
        <begin position="274"/>
        <end position="292"/>
    </location>
</feature>
<name>A0A330LXH8_9GAMM</name>
<feature type="transmembrane region" description="Helical" evidence="8">
    <location>
        <begin position="449"/>
        <end position="468"/>
    </location>
</feature>
<feature type="transmembrane region" description="Helical" evidence="8">
    <location>
        <begin position="87"/>
        <end position="106"/>
    </location>
</feature>
<dbReference type="InterPro" id="IPR037294">
    <property type="entry name" value="ABC_BtuC-like"/>
</dbReference>
<dbReference type="Gene3D" id="1.10.3470.10">
    <property type="entry name" value="ABC transporter involved in vitamin B12 uptake, BtuC"/>
    <property type="match status" value="2"/>
</dbReference>
<dbReference type="Pfam" id="PF01032">
    <property type="entry name" value="FecCD"/>
    <property type="match status" value="2"/>
</dbReference>
<dbReference type="PANTHER" id="PTHR30472">
    <property type="entry name" value="FERRIC ENTEROBACTIN TRANSPORT SYSTEM PERMEASE PROTEIN"/>
    <property type="match status" value="1"/>
</dbReference>
<evidence type="ECO:0000256" key="4">
    <source>
        <dbReference type="ARBA" id="ARBA00022475"/>
    </source>
</evidence>
<feature type="transmembrane region" description="Helical" evidence="8">
    <location>
        <begin position="112"/>
        <end position="134"/>
    </location>
</feature>
<dbReference type="NCBIfam" id="NF007866">
    <property type="entry name" value="PRK10577.1-2"/>
    <property type="match status" value="1"/>
</dbReference>
<feature type="transmembrane region" description="Helical" evidence="8">
    <location>
        <begin position="567"/>
        <end position="594"/>
    </location>
</feature>
<keyword evidence="3" id="KW-0813">Transport</keyword>
<gene>
    <name evidence="9" type="primary">fhuB</name>
    <name evidence="9" type="ORF">MORIYA_2337</name>
</gene>
<evidence type="ECO:0000313" key="10">
    <source>
        <dbReference type="Proteomes" id="UP000250163"/>
    </source>
</evidence>
<dbReference type="GO" id="GO:0005886">
    <property type="term" value="C:plasma membrane"/>
    <property type="evidence" value="ECO:0007669"/>
    <property type="project" value="UniProtKB-SubCell"/>
</dbReference>
<feature type="transmembrane region" description="Helical" evidence="8">
    <location>
        <begin position="521"/>
        <end position="546"/>
    </location>
</feature>
<evidence type="ECO:0000313" key="9">
    <source>
        <dbReference type="EMBL" id="SQD78815.1"/>
    </source>
</evidence>
<feature type="transmembrane region" description="Helical" evidence="8">
    <location>
        <begin position="54"/>
        <end position="75"/>
    </location>
</feature>
<evidence type="ECO:0000256" key="3">
    <source>
        <dbReference type="ARBA" id="ARBA00022448"/>
    </source>
</evidence>
<dbReference type="RefSeq" id="WP_112715125.1">
    <property type="nucleotide sequence ID" value="NZ_LS483250.1"/>
</dbReference>
<feature type="transmembrane region" description="Helical" evidence="8">
    <location>
        <begin position="424"/>
        <end position="443"/>
    </location>
</feature>
<reference evidence="10" key="1">
    <citation type="submission" date="2018-05" db="EMBL/GenBank/DDBJ databases">
        <authorList>
            <person name="Cea G.-C."/>
            <person name="William W."/>
        </authorList>
    </citation>
    <scope>NUCLEOTIDE SEQUENCE [LARGE SCALE GENOMIC DNA]</scope>
    <source>
        <strain evidence="10">DB21MT 5</strain>
    </source>
</reference>
<dbReference type="InterPro" id="IPR000522">
    <property type="entry name" value="ABC_transptr_permease_BtuC"/>
</dbReference>
<keyword evidence="10" id="KW-1185">Reference proteome</keyword>
<feature type="transmembrane region" description="Helical" evidence="8">
    <location>
        <begin position="141"/>
        <end position="164"/>
    </location>
</feature>
<keyword evidence="4" id="KW-1003">Cell membrane</keyword>
<protein>
    <submittedName>
        <fullName evidence="9">Iron-hydroxamate ABC transporter, membrane component</fullName>
    </submittedName>
</protein>
<dbReference type="Proteomes" id="UP000250163">
    <property type="component" value="Chromosome MORIYA"/>
</dbReference>